<keyword evidence="2" id="KW-1185">Reference proteome</keyword>
<gene>
    <name evidence="1" type="ORF">SAMN05216565_10718</name>
</gene>
<dbReference type="PANTHER" id="PTHR41260">
    <property type="entry name" value="PROTEIN ECSC"/>
    <property type="match status" value="1"/>
</dbReference>
<sequence length="275" mass="31510">MIEQQQQQLQEELLLIQAWEKGQQGLWFWEKLGRLPFKLLDKMIPTIIHQKIGTLLDEMGNFLHSGGKYLTNEKRMFSFIENKTERSINSFEDINSLSIDEMKELSKIITEQRTSLATIQGATTGIGGIFTLAVDIPAMLGLSLKVLQDIAIIHGFNPNDKKERLFIIKCLQFSSSDIVGKQAILKELSHFEDEGRSNEMISQLQGWREVVTTYRDQFGWKKLFQMVPIAGMIFGAYNNRAAINDIAEIGSMLYRKRAIKNRLKNSEDIVQHLSD</sequence>
<dbReference type="AlphaFoldDB" id="A0A1H0VK13"/>
<organism evidence="1 2">
    <name type="scientific">Litchfieldia salsa</name>
    <dbReference type="NCBI Taxonomy" id="930152"/>
    <lineage>
        <taxon>Bacteria</taxon>
        <taxon>Bacillati</taxon>
        <taxon>Bacillota</taxon>
        <taxon>Bacilli</taxon>
        <taxon>Bacillales</taxon>
        <taxon>Bacillaceae</taxon>
        <taxon>Litchfieldia</taxon>
    </lineage>
</organism>
<dbReference type="RefSeq" id="WP_090856032.1">
    <property type="nucleotide sequence ID" value="NZ_FNJU01000007.1"/>
</dbReference>
<name>A0A1H0VK13_9BACI</name>
<evidence type="ECO:0000313" key="2">
    <source>
        <dbReference type="Proteomes" id="UP000199159"/>
    </source>
</evidence>
<accession>A0A1H0VK13</accession>
<reference evidence="2" key="1">
    <citation type="submission" date="2016-10" db="EMBL/GenBank/DDBJ databases">
        <authorList>
            <person name="Varghese N."/>
            <person name="Submissions S."/>
        </authorList>
    </citation>
    <scope>NUCLEOTIDE SEQUENCE [LARGE SCALE GENOMIC DNA]</scope>
    <source>
        <strain evidence="2">IBRC-M10078</strain>
    </source>
</reference>
<dbReference type="Proteomes" id="UP000199159">
    <property type="component" value="Unassembled WGS sequence"/>
</dbReference>
<dbReference type="PANTHER" id="PTHR41260:SF1">
    <property type="entry name" value="PROTEIN ECSC"/>
    <property type="match status" value="1"/>
</dbReference>
<dbReference type="STRING" id="930152.SAMN05216565_10718"/>
<dbReference type="EMBL" id="FNJU01000007">
    <property type="protein sequence ID" value="SDP78770.1"/>
    <property type="molecule type" value="Genomic_DNA"/>
</dbReference>
<proteinExistence type="predicted"/>
<dbReference type="Pfam" id="PF12787">
    <property type="entry name" value="EcsC"/>
    <property type="match status" value="1"/>
</dbReference>
<protein>
    <submittedName>
        <fullName evidence="1">EcsC protein family protein</fullName>
    </submittedName>
</protein>
<dbReference type="OrthoDB" id="2737310at2"/>
<evidence type="ECO:0000313" key="1">
    <source>
        <dbReference type="EMBL" id="SDP78770.1"/>
    </source>
</evidence>
<dbReference type="InterPro" id="IPR024787">
    <property type="entry name" value="EcsC"/>
</dbReference>